<evidence type="ECO:0000313" key="3">
    <source>
        <dbReference type="EMBL" id="KUN18467.1"/>
    </source>
</evidence>
<evidence type="ECO:0000256" key="1">
    <source>
        <dbReference type="ARBA" id="ARBA00022801"/>
    </source>
</evidence>
<sequence length="448" mass="47206">MPSSAELRTLLVRGGAVRLPDQTTSRADILIRDGVIDQVGPDLAAPEDAEVIDATDRLVLPGLVDAHRHMWLGALSAGSSGVPLFTYAQQINEGYGDAFTPADVYAGVLWGAVQAINAGVTTVADWAHNLGSAEDVDANVRALTDSGIRARLYFGGKVTSSGDFGLFADHVRDMLARHPAGGRLEFGLGVRGPSMSSPRETERDFMLARDLGLPISIHAGMAGLPGAVDQLHEQDLLGPDVNYAHANEFSVREWELVAQSGGTVTATPTVDLTMGLGVRPATGPAAAHGVPVGLGADTVAYGPSDLFGEMRLALAAERIDANAPVIARGEMPSDLAQDHLHLLDVATRGGARVLGFDQIIGELGPGLRADLITVDLSGPHLDGFGDPVLAVFLNAGPRDVDTVIIDGKVLKRGGIMTAPYVEQARRLVRESRDRIKARRSVGVTSDRR</sequence>
<dbReference type="AlphaFoldDB" id="A0A101PVJ0"/>
<dbReference type="PANTHER" id="PTHR43794:SF11">
    <property type="entry name" value="AMIDOHYDROLASE-RELATED DOMAIN-CONTAINING PROTEIN"/>
    <property type="match status" value="1"/>
</dbReference>
<dbReference type="InterPro" id="IPR011059">
    <property type="entry name" value="Metal-dep_hydrolase_composite"/>
</dbReference>
<feature type="domain" description="Amidohydrolase-related" evidence="2">
    <location>
        <begin position="58"/>
        <end position="409"/>
    </location>
</feature>
<dbReference type="Pfam" id="PF01979">
    <property type="entry name" value="Amidohydro_1"/>
    <property type="match status" value="1"/>
</dbReference>
<dbReference type="InterPro" id="IPR050287">
    <property type="entry name" value="MTA/SAH_deaminase"/>
</dbReference>
<keyword evidence="1" id="KW-0378">Hydrolase</keyword>
<name>A0A101PVJ0_STRCK</name>
<dbReference type="Gene3D" id="3.20.20.140">
    <property type="entry name" value="Metal-dependent hydrolases"/>
    <property type="match status" value="1"/>
</dbReference>
<dbReference type="EMBL" id="LMWP01000043">
    <property type="protein sequence ID" value="KUN18467.1"/>
    <property type="molecule type" value="Genomic_DNA"/>
</dbReference>
<dbReference type="Proteomes" id="UP000053398">
    <property type="component" value="Unassembled WGS sequence"/>
</dbReference>
<keyword evidence="4" id="KW-1185">Reference proteome</keyword>
<gene>
    <name evidence="3" type="ORF">AQJ11_34020</name>
</gene>
<dbReference type="InterPro" id="IPR032466">
    <property type="entry name" value="Metal_Hydrolase"/>
</dbReference>
<dbReference type="SUPFAM" id="SSF51556">
    <property type="entry name" value="Metallo-dependent hydrolases"/>
    <property type="match status" value="1"/>
</dbReference>
<reference evidence="3 4" key="1">
    <citation type="submission" date="2015-10" db="EMBL/GenBank/DDBJ databases">
        <title>Draft genome sequence of Streptomyces corchorusii DSM 40340, type strain for the species Streptomyces corchorusii.</title>
        <authorList>
            <person name="Ruckert C."/>
            <person name="Winkler A."/>
            <person name="Kalinowski J."/>
            <person name="Kampfer P."/>
            <person name="Glaeser S."/>
        </authorList>
    </citation>
    <scope>NUCLEOTIDE SEQUENCE [LARGE SCALE GENOMIC DNA]</scope>
    <source>
        <strain evidence="3 4">DSM 40340</strain>
    </source>
</reference>
<dbReference type="RefSeq" id="WP_059265776.1">
    <property type="nucleotide sequence ID" value="NZ_KQ948366.1"/>
</dbReference>
<dbReference type="SUPFAM" id="SSF51338">
    <property type="entry name" value="Composite domain of metallo-dependent hydrolases"/>
    <property type="match status" value="1"/>
</dbReference>
<evidence type="ECO:0000259" key="2">
    <source>
        <dbReference type="Pfam" id="PF01979"/>
    </source>
</evidence>
<accession>A0A101PVJ0</accession>
<dbReference type="PANTHER" id="PTHR43794">
    <property type="entry name" value="AMINOHYDROLASE SSNA-RELATED"/>
    <property type="match status" value="1"/>
</dbReference>
<organism evidence="3 4">
    <name type="scientific">Streptomyces corchorusii</name>
    <name type="common">Streptomyces chibaensis</name>
    <dbReference type="NCBI Taxonomy" id="1903"/>
    <lineage>
        <taxon>Bacteria</taxon>
        <taxon>Bacillati</taxon>
        <taxon>Actinomycetota</taxon>
        <taxon>Actinomycetes</taxon>
        <taxon>Kitasatosporales</taxon>
        <taxon>Streptomycetaceae</taxon>
        <taxon>Streptomyces</taxon>
    </lineage>
</organism>
<dbReference type="InterPro" id="IPR006680">
    <property type="entry name" value="Amidohydro-rel"/>
</dbReference>
<protein>
    <recommendedName>
        <fullName evidence="2">Amidohydrolase-related domain-containing protein</fullName>
    </recommendedName>
</protein>
<evidence type="ECO:0000313" key="4">
    <source>
        <dbReference type="Proteomes" id="UP000053398"/>
    </source>
</evidence>
<dbReference type="Gene3D" id="2.30.40.10">
    <property type="entry name" value="Urease, subunit C, domain 1"/>
    <property type="match status" value="1"/>
</dbReference>
<proteinExistence type="predicted"/>
<comment type="caution">
    <text evidence="3">The sequence shown here is derived from an EMBL/GenBank/DDBJ whole genome shotgun (WGS) entry which is preliminary data.</text>
</comment>
<dbReference type="GO" id="GO:0016810">
    <property type="term" value="F:hydrolase activity, acting on carbon-nitrogen (but not peptide) bonds"/>
    <property type="evidence" value="ECO:0007669"/>
    <property type="project" value="InterPro"/>
</dbReference>